<dbReference type="Pfam" id="PF12763">
    <property type="entry name" value="EH"/>
    <property type="match status" value="3"/>
</dbReference>
<dbReference type="CDD" id="cd14270">
    <property type="entry name" value="UBA"/>
    <property type="match status" value="1"/>
</dbReference>
<evidence type="ECO:0000259" key="12">
    <source>
        <dbReference type="PROSITE" id="PS50030"/>
    </source>
</evidence>
<feature type="compositionally biased region" description="Basic and acidic residues" evidence="11">
    <location>
        <begin position="656"/>
        <end position="677"/>
    </location>
</feature>
<dbReference type="GO" id="GO:0010008">
    <property type="term" value="C:endosome membrane"/>
    <property type="evidence" value="ECO:0007669"/>
    <property type="project" value="UniProtKB-SubCell"/>
</dbReference>
<dbReference type="GO" id="GO:0005886">
    <property type="term" value="C:plasma membrane"/>
    <property type="evidence" value="ECO:0007669"/>
    <property type="project" value="UniProtKB-SubCell"/>
</dbReference>
<comment type="function">
    <text evidence="10">Component of the PAN1 actin cytoskeleton-regulatory complex required for the internalization of endosomes during actin-coupled endocytosis. The complex links the site of endocytosis to the cell membrane-associated actin cytoskeleton. Mediates uptake of external molecules and vacuolar degradation of plasma membrane proteins. Plays a role in the proper organization of the cell membrane-associated actin cytoskeleton and promotes its destabilization.</text>
</comment>
<keyword evidence="16" id="KW-1185">Reference proteome</keyword>
<evidence type="ECO:0000256" key="4">
    <source>
        <dbReference type="ARBA" id="ARBA00011159"/>
    </source>
</evidence>
<evidence type="ECO:0000256" key="10">
    <source>
        <dbReference type="ARBA" id="ARBA00025194"/>
    </source>
</evidence>
<keyword evidence="9" id="KW-0206">Cytoskeleton</keyword>
<proteinExistence type="predicted"/>
<dbReference type="GO" id="GO:0016197">
    <property type="term" value="P:endosomal transport"/>
    <property type="evidence" value="ECO:0007669"/>
    <property type="project" value="TreeGrafter"/>
</dbReference>
<reference evidence="15 16" key="2">
    <citation type="submission" date="2021-10" db="EMBL/GenBank/DDBJ databases">
        <authorList>
            <person name="Piombo E."/>
        </authorList>
    </citation>
    <scope>NUCLEOTIDE SEQUENCE [LARGE SCALE GENOMIC DNA]</scope>
</reference>
<feature type="compositionally biased region" description="Low complexity" evidence="11">
    <location>
        <begin position="1001"/>
        <end position="1012"/>
    </location>
</feature>
<dbReference type="GO" id="GO:0006897">
    <property type="term" value="P:endocytosis"/>
    <property type="evidence" value="ECO:0007669"/>
    <property type="project" value="UniProtKB-KW"/>
</dbReference>
<evidence type="ECO:0000256" key="6">
    <source>
        <dbReference type="ARBA" id="ARBA00022753"/>
    </source>
</evidence>
<keyword evidence="5" id="KW-0254">Endocytosis</keyword>
<gene>
    <name evidence="15" type="ORF">CBYS24578_00004881</name>
</gene>
<evidence type="ECO:0000256" key="5">
    <source>
        <dbReference type="ARBA" id="ARBA00022583"/>
    </source>
</evidence>
<dbReference type="Pfam" id="PF00627">
    <property type="entry name" value="UBA"/>
    <property type="match status" value="1"/>
</dbReference>
<dbReference type="InterPro" id="IPR015940">
    <property type="entry name" value="UBA"/>
</dbReference>
<dbReference type="SUPFAM" id="SSF47473">
    <property type="entry name" value="EF-hand"/>
    <property type="match status" value="3"/>
</dbReference>
<comment type="subcellular location">
    <subcellularLocation>
        <location evidence="3">Cell membrane</location>
        <topology evidence="3">Peripheral membrane protein</topology>
        <orientation evidence="3">Cytoplasmic side</orientation>
    </subcellularLocation>
    <subcellularLocation>
        <location evidence="2">Cytoplasm</location>
        <location evidence="2">Cytoskeleton</location>
        <location evidence="2">Actin patch</location>
    </subcellularLocation>
    <subcellularLocation>
        <location evidence="1">Endosome membrane</location>
        <topology evidence="1">Peripheral membrane protein</topology>
        <orientation evidence="1">Cytoplasmic side</orientation>
    </subcellularLocation>
</comment>
<dbReference type="GO" id="GO:0030479">
    <property type="term" value="C:actin cortical patch"/>
    <property type="evidence" value="ECO:0007669"/>
    <property type="project" value="UniProtKB-SubCell"/>
</dbReference>
<evidence type="ECO:0000256" key="8">
    <source>
        <dbReference type="ARBA" id="ARBA00023203"/>
    </source>
</evidence>
<evidence type="ECO:0000256" key="2">
    <source>
        <dbReference type="ARBA" id="ARBA00004134"/>
    </source>
</evidence>
<feature type="compositionally biased region" description="Low complexity" evidence="11">
    <location>
        <begin position="1024"/>
        <end position="1037"/>
    </location>
</feature>
<evidence type="ECO:0000256" key="11">
    <source>
        <dbReference type="SAM" id="MobiDB-lite"/>
    </source>
</evidence>
<feature type="region of interest" description="Disordered" evidence="11">
    <location>
        <begin position="359"/>
        <end position="497"/>
    </location>
</feature>
<evidence type="ECO:0000259" key="14">
    <source>
        <dbReference type="PROSITE" id="PS50222"/>
    </source>
</evidence>
<feature type="compositionally biased region" description="Polar residues" evidence="11">
    <location>
        <begin position="465"/>
        <end position="481"/>
    </location>
</feature>
<dbReference type="EMBL" id="CABFNO020001301">
    <property type="protein sequence ID" value="CAG9979419.1"/>
    <property type="molecule type" value="Genomic_DNA"/>
</dbReference>
<evidence type="ECO:0000256" key="7">
    <source>
        <dbReference type="ARBA" id="ARBA00023054"/>
    </source>
</evidence>
<feature type="compositionally biased region" description="Low complexity" evidence="11">
    <location>
        <begin position="444"/>
        <end position="460"/>
    </location>
</feature>
<dbReference type="InterPro" id="IPR009060">
    <property type="entry name" value="UBA-like_sf"/>
</dbReference>
<dbReference type="InterPro" id="IPR000261">
    <property type="entry name" value="EH_dom"/>
</dbReference>
<dbReference type="OrthoDB" id="524326at2759"/>
<evidence type="ECO:0000313" key="16">
    <source>
        <dbReference type="Proteomes" id="UP000754883"/>
    </source>
</evidence>
<protein>
    <recommendedName>
        <fullName evidence="17">Calcium-binding protein</fullName>
    </recommendedName>
</protein>
<feature type="compositionally biased region" description="Low complexity" evidence="11">
    <location>
        <begin position="1108"/>
        <end position="1126"/>
    </location>
</feature>
<dbReference type="InterPro" id="IPR002048">
    <property type="entry name" value="EF_hand_dom"/>
</dbReference>
<feature type="compositionally biased region" description="Polar residues" evidence="11">
    <location>
        <begin position="791"/>
        <end position="815"/>
    </location>
</feature>
<feature type="domain" description="EH" evidence="13">
    <location>
        <begin position="20"/>
        <end position="96"/>
    </location>
</feature>
<dbReference type="SMART" id="SM00165">
    <property type="entry name" value="UBA"/>
    <property type="match status" value="1"/>
</dbReference>
<feature type="domain" description="UBA" evidence="12">
    <location>
        <begin position="1181"/>
        <end position="1221"/>
    </location>
</feature>
<reference evidence="16" key="1">
    <citation type="submission" date="2019-06" db="EMBL/GenBank/DDBJ databases">
        <authorList>
            <person name="Broberg M."/>
        </authorList>
    </citation>
    <scope>NUCLEOTIDE SEQUENCE [LARGE SCALE GENOMIC DNA]</scope>
</reference>
<dbReference type="AlphaFoldDB" id="A0A9N9U5R7"/>
<dbReference type="PROSITE" id="PS50030">
    <property type="entry name" value="UBA"/>
    <property type="match status" value="1"/>
</dbReference>
<feature type="compositionally biased region" description="Pro residues" evidence="11">
    <location>
        <begin position="391"/>
        <end position="400"/>
    </location>
</feature>
<dbReference type="Gene3D" id="1.10.8.10">
    <property type="entry name" value="DNA helicase RuvA subunit, C-terminal domain"/>
    <property type="match status" value="1"/>
</dbReference>
<feature type="region of interest" description="Disordered" evidence="11">
    <location>
        <begin position="514"/>
        <end position="542"/>
    </location>
</feature>
<dbReference type="GO" id="GO:0003779">
    <property type="term" value="F:actin binding"/>
    <property type="evidence" value="ECO:0007669"/>
    <property type="project" value="UniProtKB-KW"/>
</dbReference>
<feature type="region of interest" description="Disordered" evidence="11">
    <location>
        <begin position="652"/>
        <end position="689"/>
    </location>
</feature>
<evidence type="ECO:0000256" key="3">
    <source>
        <dbReference type="ARBA" id="ARBA00004413"/>
    </source>
</evidence>
<feature type="domain" description="EF-hand" evidence="14">
    <location>
        <begin position="286"/>
        <end position="321"/>
    </location>
</feature>
<evidence type="ECO:0000256" key="9">
    <source>
        <dbReference type="ARBA" id="ARBA00023212"/>
    </source>
</evidence>
<evidence type="ECO:0008006" key="17">
    <source>
        <dbReference type="Google" id="ProtNLM"/>
    </source>
</evidence>
<dbReference type="PROSITE" id="PS50222">
    <property type="entry name" value="EF_HAND_2"/>
    <property type="match status" value="2"/>
</dbReference>
<feature type="compositionally biased region" description="Polar residues" evidence="11">
    <location>
        <begin position="678"/>
        <end position="689"/>
    </location>
</feature>
<feature type="compositionally biased region" description="Polar residues" evidence="11">
    <location>
        <begin position="377"/>
        <end position="389"/>
    </location>
</feature>
<keyword evidence="9" id="KW-0963">Cytoplasm</keyword>
<comment type="caution">
    <text evidence="15">The sequence shown here is derived from an EMBL/GenBank/DDBJ whole genome shotgun (WGS) entry which is preliminary data.</text>
</comment>
<evidence type="ECO:0000256" key="1">
    <source>
        <dbReference type="ARBA" id="ARBA00004125"/>
    </source>
</evidence>
<dbReference type="SUPFAM" id="SSF46934">
    <property type="entry name" value="UBA-like"/>
    <property type="match status" value="1"/>
</dbReference>
<feature type="domain" description="EH" evidence="13">
    <location>
        <begin position="287"/>
        <end position="378"/>
    </location>
</feature>
<keyword evidence="8" id="KW-0009">Actin-binding</keyword>
<dbReference type="Gene3D" id="1.10.287.1490">
    <property type="match status" value="1"/>
</dbReference>
<name>A0A9N9U5R7_9HYPO</name>
<sequence>MAADSSVEASALQLNLTHDEKQFFGQLFRQADTGGAGVVTGDVAVTFFEKTRLDSRVLGEIWQIADKENRGFLTPAGFSIVLRLIGHAQAGREPTPTLALEPGQLPRFDGIGPPTVGSPPPPAAIQPQGSGGVRIPPLTPEKVAQYTGLFERQPLQGGTLPGDQAKQIFEKSGLPNEILGRIWMLADTEQRGALVQAEFIIAMHLLTSMKTGSLRALPTVLPAALYEAATRRGSPIAPRQSPQSTGVPASVIPRQLSGTQARVGSPLGRPPIGPQGTGSNWAVTPGDKAKFDHIFIDLDKTNKGFITGEEAVPFLKQSGLPEDALAQIWDLSDINSQGQLTRDEFAVAMFLIRQQRGNRSAPLPATLPPNLIPPSLRNRQPVQAQSAFQAPTPPLPPPAPKSALDDLFGLESSPSPVPDQSAAGSTASDPFAGGAPSSPTSKAVSSGVSFKPFVPSSSFGRGLTKQPTGDSTPSSSQQATQFGDDLLGDTDPDISKKLTGETTELANLSNQIGSLSKQMQDTQAKRTNTQNELNQANSQKQNFEQRLSQLRTLYEKEAQDTRALEEQLRTARADTQKLQSECMILEGTYKDVQTQHQETLSSLQADQQENANLRERIRVVNGEIAQLKPQIEKLKSEARQQKGLVAINKKQLSTTENERDKLKAEAEELTKSNEELSRQINTGSPASTTAKVASPALSTASGNNPFFNRTASTDIMGAFAPPSRTFSDTAFDDVFGPSAPVGSSATPPPPTSFKRQHTGNSAVSFNSAPNGSPTMSRQATLAEPPAPPESRQITSSNLPLPQHSESLTSSRQVSPPASRAEGSLNDVSFPADSAPSAALPGAFPADDSDKADIPGGPPPATSEEAGAGNKASDEPSDAPKSSDVFANTDQAKAKEEFDNAFAAFASAKSTSPDNAAFEPPKNKSVFNTEFPPISSLEKDDESDSESDEGGFDDDFAPRSPPQQPKAADASSAPATEGIKVDGPVSAPGQAKEAHEQPSSPTTPTAPAATGTTQQHSSIDDIFGKADPAPTAAAKQPTPSNPSGKGAFDESEDDFEGLEEAKEGSGYEDFADVSRSGLEDFNPVFDSSPPGSQAKSESFGNGSSFDFISTSSAPGVTAPTAAPSATAQQKTADSHDWDAIFAGLDSEPAAAPGANDLLSDKADGLAVPERPAVGRALTEGGEHDDPIVKDLVGMGYARKDAVNALEKYNYNLEKAANHLASQS</sequence>
<dbReference type="SMART" id="SM00054">
    <property type="entry name" value="EFh"/>
    <property type="match status" value="4"/>
</dbReference>
<feature type="region of interest" description="Disordered" evidence="11">
    <location>
        <begin position="737"/>
        <end position="892"/>
    </location>
</feature>
<keyword evidence="6" id="KW-0967">Endosome</keyword>
<feature type="region of interest" description="Disordered" evidence="11">
    <location>
        <begin position="1168"/>
        <end position="1187"/>
    </location>
</feature>
<organism evidence="15 16">
    <name type="scientific">Clonostachys byssicola</name>
    <dbReference type="NCBI Taxonomy" id="160290"/>
    <lineage>
        <taxon>Eukaryota</taxon>
        <taxon>Fungi</taxon>
        <taxon>Dikarya</taxon>
        <taxon>Ascomycota</taxon>
        <taxon>Pezizomycotina</taxon>
        <taxon>Sordariomycetes</taxon>
        <taxon>Hypocreomycetidae</taxon>
        <taxon>Hypocreales</taxon>
        <taxon>Bionectriaceae</taxon>
        <taxon>Clonostachys</taxon>
    </lineage>
</organism>
<dbReference type="SMART" id="SM00027">
    <property type="entry name" value="EH"/>
    <property type="match status" value="3"/>
</dbReference>
<feature type="compositionally biased region" description="Acidic residues" evidence="11">
    <location>
        <begin position="1048"/>
        <end position="1057"/>
    </location>
</feature>
<dbReference type="PANTHER" id="PTHR11216:SF170">
    <property type="entry name" value="DYNAMIN ASSOCIATED PROTEIN 160, ISOFORM D"/>
    <property type="match status" value="1"/>
</dbReference>
<feature type="domain" description="EF-hand" evidence="14">
    <location>
        <begin position="322"/>
        <end position="355"/>
    </location>
</feature>
<dbReference type="Proteomes" id="UP000754883">
    <property type="component" value="Unassembled WGS sequence"/>
</dbReference>
<evidence type="ECO:0000259" key="13">
    <source>
        <dbReference type="PROSITE" id="PS50031"/>
    </source>
</evidence>
<dbReference type="CDD" id="cd00052">
    <property type="entry name" value="EH"/>
    <property type="match status" value="3"/>
</dbReference>
<accession>A0A9N9U5R7</accession>
<dbReference type="PANTHER" id="PTHR11216">
    <property type="entry name" value="EH DOMAIN"/>
    <property type="match status" value="1"/>
</dbReference>
<keyword evidence="7" id="KW-0175">Coiled coil</keyword>
<feature type="region of interest" description="Disordered" evidence="11">
    <location>
        <begin position="907"/>
        <end position="1162"/>
    </location>
</feature>
<feature type="compositionally biased region" description="Acidic residues" evidence="11">
    <location>
        <begin position="938"/>
        <end position="954"/>
    </location>
</feature>
<comment type="subunit">
    <text evidence="4">Component of the PAN1 actin cytoskeleton-regulatory complex.</text>
</comment>
<evidence type="ECO:0000313" key="15">
    <source>
        <dbReference type="EMBL" id="CAG9979419.1"/>
    </source>
</evidence>
<dbReference type="GO" id="GO:0005509">
    <property type="term" value="F:calcium ion binding"/>
    <property type="evidence" value="ECO:0007669"/>
    <property type="project" value="InterPro"/>
</dbReference>
<feature type="region of interest" description="Disordered" evidence="11">
    <location>
        <begin position="260"/>
        <end position="281"/>
    </location>
</feature>
<feature type="domain" description="EH" evidence="13">
    <location>
        <begin position="142"/>
        <end position="232"/>
    </location>
</feature>
<dbReference type="Gene3D" id="1.10.238.10">
    <property type="entry name" value="EF-hand"/>
    <property type="match status" value="3"/>
</dbReference>
<dbReference type="PROSITE" id="PS50031">
    <property type="entry name" value="EH"/>
    <property type="match status" value="3"/>
</dbReference>
<feature type="compositionally biased region" description="Polar residues" evidence="11">
    <location>
        <begin position="758"/>
        <end position="779"/>
    </location>
</feature>
<dbReference type="InterPro" id="IPR011992">
    <property type="entry name" value="EF-hand-dom_pair"/>
</dbReference>
<feature type="compositionally biased region" description="Polar residues" evidence="11">
    <location>
        <begin position="1088"/>
        <end position="1107"/>
    </location>
</feature>